<keyword evidence="3" id="KW-1185">Reference proteome</keyword>
<name>A0ABY2Q4V2_9HYPH</name>
<dbReference type="PANTHER" id="PTHR12843:SF5">
    <property type="entry name" value="EEF1A LYSINE METHYLTRANSFERASE 2"/>
    <property type="match status" value="1"/>
</dbReference>
<dbReference type="InterPro" id="IPR041698">
    <property type="entry name" value="Methyltransf_25"/>
</dbReference>
<sequence>MTTGDFDARTHWQEVYATKPVTGVSWYQEEPAPSLDLLKEAGATSDSAVIDIGGGASVLVDRLLALGYGDLTVLDISEVALASARKRTGPEADRIDWIVTDVRKWQPARTYDIWHDRAAFHFLADAEDRKAYVERLHSALRKGGHAIIGTFAPDGPERCSGLRVCRHDAESLAMTLGVGFRLVDSRRHEHATPWGAIQRFHSALSARRRNKRPSCRECEEQPVALTRN</sequence>
<comment type="caution">
    <text evidence="2">The sequence shown here is derived from an EMBL/GenBank/DDBJ whole genome shotgun (WGS) entry which is preliminary data.</text>
</comment>
<dbReference type="RefSeq" id="WP_136358371.1">
    <property type="nucleotide sequence ID" value="NZ_SSNY01000008.1"/>
</dbReference>
<dbReference type="CDD" id="cd02440">
    <property type="entry name" value="AdoMet_MTases"/>
    <property type="match status" value="1"/>
</dbReference>
<protein>
    <submittedName>
        <fullName evidence="2">Class I SAM-dependent methyltransferase</fullName>
    </submittedName>
</protein>
<proteinExistence type="predicted"/>
<reference evidence="2 3" key="1">
    <citation type="submission" date="2019-04" db="EMBL/GenBank/DDBJ databases">
        <title>Mesorhizobium composti sp. nov., isolated from compost.</title>
        <authorList>
            <person name="Lin S.-Y."/>
            <person name="Hameed A."/>
            <person name="Hsieh Y.-T."/>
            <person name="Young C.-C."/>
        </authorList>
    </citation>
    <scope>NUCLEOTIDE SEQUENCE [LARGE SCALE GENOMIC DNA]</scope>
    <source>
        <strain evidence="2 3">CC-YTH430</strain>
    </source>
</reference>
<evidence type="ECO:0000313" key="2">
    <source>
        <dbReference type="EMBL" id="THF56333.1"/>
    </source>
</evidence>
<dbReference type="GO" id="GO:0032259">
    <property type="term" value="P:methylation"/>
    <property type="evidence" value="ECO:0007669"/>
    <property type="project" value="UniProtKB-KW"/>
</dbReference>
<organism evidence="2 3">
    <name type="scientific">Ollibium composti</name>
    <dbReference type="NCBI Taxonomy" id="2675109"/>
    <lineage>
        <taxon>Bacteria</taxon>
        <taxon>Pseudomonadati</taxon>
        <taxon>Pseudomonadota</taxon>
        <taxon>Alphaproteobacteria</taxon>
        <taxon>Hyphomicrobiales</taxon>
        <taxon>Phyllobacteriaceae</taxon>
        <taxon>Ollibium</taxon>
    </lineage>
</organism>
<keyword evidence="2" id="KW-0489">Methyltransferase</keyword>
<dbReference type="Gene3D" id="3.40.50.150">
    <property type="entry name" value="Vaccinia Virus protein VP39"/>
    <property type="match status" value="1"/>
</dbReference>
<feature type="domain" description="Methyltransferase" evidence="1">
    <location>
        <begin position="49"/>
        <end position="144"/>
    </location>
</feature>
<evidence type="ECO:0000313" key="3">
    <source>
        <dbReference type="Proteomes" id="UP000306441"/>
    </source>
</evidence>
<dbReference type="Pfam" id="PF13649">
    <property type="entry name" value="Methyltransf_25"/>
    <property type="match status" value="1"/>
</dbReference>
<dbReference type="Proteomes" id="UP000306441">
    <property type="component" value="Unassembled WGS sequence"/>
</dbReference>
<dbReference type="PANTHER" id="PTHR12843">
    <property type="entry name" value="PROTEIN-LYSINE N-METHYLTRANSFERASE METTL10"/>
    <property type="match status" value="1"/>
</dbReference>
<dbReference type="InterPro" id="IPR029063">
    <property type="entry name" value="SAM-dependent_MTases_sf"/>
</dbReference>
<dbReference type="SUPFAM" id="SSF53335">
    <property type="entry name" value="S-adenosyl-L-methionine-dependent methyltransferases"/>
    <property type="match status" value="1"/>
</dbReference>
<evidence type="ECO:0000259" key="1">
    <source>
        <dbReference type="Pfam" id="PF13649"/>
    </source>
</evidence>
<dbReference type="EMBL" id="SSNY01000008">
    <property type="protein sequence ID" value="THF56333.1"/>
    <property type="molecule type" value="Genomic_DNA"/>
</dbReference>
<keyword evidence="2" id="KW-0808">Transferase</keyword>
<accession>A0ABY2Q4V2</accession>
<gene>
    <name evidence="2" type="ORF">E6C48_14385</name>
</gene>
<dbReference type="GO" id="GO:0008168">
    <property type="term" value="F:methyltransferase activity"/>
    <property type="evidence" value="ECO:0007669"/>
    <property type="project" value="UniProtKB-KW"/>
</dbReference>